<proteinExistence type="predicted"/>
<accession>A0A926HY88</accession>
<comment type="caution">
    <text evidence="1">The sequence shown here is derived from an EMBL/GenBank/DDBJ whole genome shotgun (WGS) entry which is preliminary data.</text>
</comment>
<organism evidence="1 2">
    <name type="scientific">Congzhengia minquanensis</name>
    <dbReference type="NCBI Taxonomy" id="2763657"/>
    <lineage>
        <taxon>Bacteria</taxon>
        <taxon>Bacillati</taxon>
        <taxon>Bacillota</taxon>
        <taxon>Clostridia</taxon>
        <taxon>Eubacteriales</taxon>
        <taxon>Oscillospiraceae</taxon>
        <taxon>Congzhengia</taxon>
    </lineage>
</organism>
<dbReference type="EMBL" id="JACRSU010000002">
    <property type="protein sequence ID" value="MBC8540844.1"/>
    <property type="molecule type" value="Genomic_DNA"/>
</dbReference>
<dbReference type="AlphaFoldDB" id="A0A926HY88"/>
<evidence type="ECO:0000313" key="2">
    <source>
        <dbReference type="Proteomes" id="UP000611762"/>
    </source>
</evidence>
<sequence length="163" mass="18550">MANSSIVASLKKNVINAICEDSDICSIIDSPNKLTGELLKGTHIFSYNKNPNTITETMTFITIQVNTKRRDKNGTFVTPTLIINIFSHNDHMDLKFGNELQDFSRNDYLGMLIDEKFNDSTKYGNIGRLELISNIEGVATDKFIFRQLIFETVDIDVSMCNRW</sequence>
<dbReference type="Proteomes" id="UP000611762">
    <property type="component" value="Unassembled WGS sequence"/>
</dbReference>
<dbReference type="RefSeq" id="WP_249312017.1">
    <property type="nucleotide sequence ID" value="NZ_JACRSU010000002.1"/>
</dbReference>
<reference evidence="1" key="1">
    <citation type="submission" date="2020-08" db="EMBL/GenBank/DDBJ databases">
        <title>Genome public.</title>
        <authorList>
            <person name="Liu C."/>
            <person name="Sun Q."/>
        </authorList>
    </citation>
    <scope>NUCLEOTIDE SEQUENCE</scope>
    <source>
        <strain evidence="1">H8</strain>
    </source>
</reference>
<name>A0A926HY88_9FIRM</name>
<gene>
    <name evidence="1" type="ORF">H8698_07620</name>
</gene>
<keyword evidence="2" id="KW-1185">Reference proteome</keyword>
<evidence type="ECO:0000313" key="1">
    <source>
        <dbReference type="EMBL" id="MBC8540844.1"/>
    </source>
</evidence>
<protein>
    <submittedName>
        <fullName evidence="1">Uncharacterized protein</fullName>
    </submittedName>
</protein>